<evidence type="ECO:0000313" key="2">
    <source>
        <dbReference type="EMBL" id="KAK1806367.1"/>
    </source>
</evidence>
<proteinExistence type="predicted"/>
<accession>A0AAD8ZVX1</accession>
<organism evidence="2 3">
    <name type="scientific">Electrophorus voltai</name>
    <dbReference type="NCBI Taxonomy" id="2609070"/>
    <lineage>
        <taxon>Eukaryota</taxon>
        <taxon>Metazoa</taxon>
        <taxon>Chordata</taxon>
        <taxon>Craniata</taxon>
        <taxon>Vertebrata</taxon>
        <taxon>Euteleostomi</taxon>
        <taxon>Actinopterygii</taxon>
        <taxon>Neopterygii</taxon>
        <taxon>Teleostei</taxon>
        <taxon>Ostariophysi</taxon>
        <taxon>Gymnotiformes</taxon>
        <taxon>Gymnotoidei</taxon>
        <taxon>Gymnotidae</taxon>
        <taxon>Electrophorus</taxon>
    </lineage>
</organism>
<dbReference type="AlphaFoldDB" id="A0AAD8ZVX1"/>
<keyword evidence="3" id="KW-1185">Reference proteome</keyword>
<comment type="caution">
    <text evidence="2">The sequence shown here is derived from an EMBL/GenBank/DDBJ whole genome shotgun (WGS) entry which is preliminary data.</text>
</comment>
<sequence length="210" mass="22593">MPKLPNQCTQLTNVCKIHLGPERRYSAVRVNAELISQQTASSSCFINRKSRSEQHGTAAAVRMASTWEQSREKRLPISRTSDAGLFAYGYVLAIWLFVSRLPWGGARARVCVYGTAGRRVPVMTPAMGPQAAVGSVKWLEGTSLAPPQSHPSGGEQGNRGGEQPCQSGGPLKKEELWSVGLEKQLDSSQGSVRGSKPSVRGIKGQGSCQN</sequence>
<dbReference type="Proteomes" id="UP001239994">
    <property type="component" value="Unassembled WGS sequence"/>
</dbReference>
<feature type="region of interest" description="Disordered" evidence="1">
    <location>
        <begin position="142"/>
        <end position="210"/>
    </location>
</feature>
<evidence type="ECO:0000256" key="1">
    <source>
        <dbReference type="SAM" id="MobiDB-lite"/>
    </source>
</evidence>
<protein>
    <submittedName>
        <fullName evidence="2">Uncharacterized protein</fullName>
    </submittedName>
</protein>
<name>A0AAD8ZVX1_9TELE</name>
<reference evidence="2" key="1">
    <citation type="submission" date="2023-03" db="EMBL/GenBank/DDBJ databases">
        <title>Electrophorus voltai genome.</title>
        <authorList>
            <person name="Bian C."/>
        </authorList>
    </citation>
    <scope>NUCLEOTIDE SEQUENCE</scope>
    <source>
        <strain evidence="2">CB-2022</strain>
        <tissue evidence="2">Muscle</tissue>
    </source>
</reference>
<evidence type="ECO:0000313" key="3">
    <source>
        <dbReference type="Proteomes" id="UP001239994"/>
    </source>
</evidence>
<gene>
    <name evidence="2" type="ORF">P4O66_004884</name>
</gene>
<dbReference type="EMBL" id="JAROKS010000001">
    <property type="protein sequence ID" value="KAK1806367.1"/>
    <property type="molecule type" value="Genomic_DNA"/>
</dbReference>